<reference evidence="2 5" key="1">
    <citation type="submission" date="2023-02" db="EMBL/GenBank/DDBJ databases">
        <title>Pathogen: clinical or host-associated sample.</title>
        <authorList>
            <person name="Hergert J."/>
            <person name="Casey R."/>
            <person name="Wagner J."/>
            <person name="Young E.L."/>
            <person name="Oakeson K.F."/>
        </authorList>
    </citation>
    <scope>NUCLEOTIDE SEQUENCE</scope>
    <source>
        <strain evidence="3 5">2022CK-00829</strain>
        <strain evidence="2">2022CK-00830</strain>
    </source>
</reference>
<feature type="chain" id="PRO_5043679621" evidence="1">
    <location>
        <begin position="33"/>
        <end position="110"/>
    </location>
</feature>
<dbReference type="InterPro" id="IPR024987">
    <property type="entry name" value="DUF3889"/>
</dbReference>
<dbReference type="Proteomes" id="UP001220962">
    <property type="component" value="Chromosome"/>
</dbReference>
<evidence type="ECO:0000313" key="4">
    <source>
        <dbReference type="Proteomes" id="UP001220962"/>
    </source>
</evidence>
<dbReference type="Gene3D" id="3.10.450.390">
    <property type="entry name" value="Protein of unknown function DUF3889"/>
    <property type="match status" value="1"/>
</dbReference>
<evidence type="ECO:0000313" key="2">
    <source>
        <dbReference type="EMBL" id="WDH81182.1"/>
    </source>
</evidence>
<proteinExistence type="predicted"/>
<gene>
    <name evidence="2" type="ORF">PUW23_16785</name>
    <name evidence="3" type="ORF">PUW25_16610</name>
</gene>
<dbReference type="AlphaFoldDB" id="A0AAX3MV91"/>
<dbReference type="RefSeq" id="WP_047911184.1">
    <property type="nucleotide sequence ID" value="NZ_CP118101.1"/>
</dbReference>
<protein>
    <submittedName>
        <fullName evidence="2">DUF3889 domain-containing protein</fullName>
    </submittedName>
</protein>
<organism evidence="2 4">
    <name type="scientific">Paenibacillus urinalis</name>
    <dbReference type="NCBI Taxonomy" id="521520"/>
    <lineage>
        <taxon>Bacteria</taxon>
        <taxon>Bacillati</taxon>
        <taxon>Bacillota</taxon>
        <taxon>Bacilli</taxon>
        <taxon>Bacillales</taxon>
        <taxon>Paenibacillaceae</taxon>
        <taxon>Paenibacillus</taxon>
    </lineage>
</organism>
<accession>A0AAX3MV91</accession>
<name>A0AAX3MV91_9BACL</name>
<evidence type="ECO:0000313" key="3">
    <source>
        <dbReference type="EMBL" id="WDI00897.1"/>
    </source>
</evidence>
<keyword evidence="5" id="KW-1185">Reference proteome</keyword>
<sequence>MNRIVYRLVTAVLMTSVIIVYTALMTNPTAAAAAQPEYAQWGNIAVQEAKKHYNAVITDYQHLGRRVLTNQIAEERFRLIVKKDGSEFPVTVIVKFNSRSNELIDVLFSE</sequence>
<evidence type="ECO:0000256" key="1">
    <source>
        <dbReference type="SAM" id="SignalP"/>
    </source>
</evidence>
<dbReference type="EMBL" id="CP118101">
    <property type="protein sequence ID" value="WDH81182.1"/>
    <property type="molecule type" value="Genomic_DNA"/>
</dbReference>
<dbReference type="EMBL" id="CP118108">
    <property type="protein sequence ID" value="WDI00897.1"/>
    <property type="molecule type" value="Genomic_DNA"/>
</dbReference>
<feature type="signal peptide" evidence="1">
    <location>
        <begin position="1"/>
        <end position="32"/>
    </location>
</feature>
<keyword evidence="1" id="KW-0732">Signal</keyword>
<dbReference type="Pfam" id="PF13028">
    <property type="entry name" value="DUF3889"/>
    <property type="match status" value="1"/>
</dbReference>
<evidence type="ECO:0000313" key="5">
    <source>
        <dbReference type="Proteomes" id="UP001221519"/>
    </source>
</evidence>
<dbReference type="Proteomes" id="UP001221519">
    <property type="component" value="Chromosome"/>
</dbReference>